<proteinExistence type="predicted"/>
<keyword evidence="3" id="KW-1185">Reference proteome</keyword>
<dbReference type="Proteomes" id="UP000053477">
    <property type="component" value="Unassembled WGS sequence"/>
</dbReference>
<sequence>MAPFPPPSSTSSSSELFGFTHRIRPLRLIRLLSHLLRRASSAVNGGGGSVCIEWHWQRRTVDVWVEEEPEARVRLSDPTCERARIHEWRTLCTAYARSHRREDGGSQMAVRFPGCETSCSRQDNLQQQTHETNDLFPPATASTSPPVLVVPPSASARAAIQRAIHPTRHGRRELRDTRHGSNPNPNSNPNAIANAALATAQAAQMGMSVAPLAPPPLALAHVHAHPPPHAPPPPPRLEDRGRGARASILSRAER</sequence>
<evidence type="ECO:0000256" key="1">
    <source>
        <dbReference type="SAM" id="MobiDB-lite"/>
    </source>
</evidence>
<accession>A0A0H2RX13</accession>
<name>A0A0H2RX13_9AGAM</name>
<organism evidence="2 3">
    <name type="scientific">Schizopora paradoxa</name>
    <dbReference type="NCBI Taxonomy" id="27342"/>
    <lineage>
        <taxon>Eukaryota</taxon>
        <taxon>Fungi</taxon>
        <taxon>Dikarya</taxon>
        <taxon>Basidiomycota</taxon>
        <taxon>Agaricomycotina</taxon>
        <taxon>Agaricomycetes</taxon>
        <taxon>Hymenochaetales</taxon>
        <taxon>Schizoporaceae</taxon>
        <taxon>Schizopora</taxon>
    </lineage>
</organism>
<dbReference type="InParanoid" id="A0A0H2RX13"/>
<dbReference type="EMBL" id="KQ086058">
    <property type="protein sequence ID" value="KLO09356.1"/>
    <property type="molecule type" value="Genomic_DNA"/>
</dbReference>
<reference evidence="2 3" key="1">
    <citation type="submission" date="2015-04" db="EMBL/GenBank/DDBJ databases">
        <title>Complete genome sequence of Schizopora paradoxa KUC8140, a cosmopolitan wood degrader in East Asia.</title>
        <authorList>
            <consortium name="DOE Joint Genome Institute"/>
            <person name="Min B."/>
            <person name="Park H."/>
            <person name="Jang Y."/>
            <person name="Kim J.-J."/>
            <person name="Kim K.H."/>
            <person name="Pangilinan J."/>
            <person name="Lipzen A."/>
            <person name="Riley R."/>
            <person name="Grigoriev I.V."/>
            <person name="Spatafora J.W."/>
            <person name="Choi I.-G."/>
        </authorList>
    </citation>
    <scope>NUCLEOTIDE SEQUENCE [LARGE SCALE GENOMIC DNA]</scope>
    <source>
        <strain evidence="2 3">KUC8140</strain>
    </source>
</reference>
<dbReference type="OrthoDB" id="6365676at2759"/>
<dbReference type="AlphaFoldDB" id="A0A0H2RX13"/>
<protein>
    <submittedName>
        <fullName evidence="2">Uncharacterized protein</fullName>
    </submittedName>
</protein>
<feature type="compositionally biased region" description="Pro residues" evidence="1">
    <location>
        <begin position="225"/>
        <end position="235"/>
    </location>
</feature>
<feature type="region of interest" description="Disordered" evidence="1">
    <location>
        <begin position="218"/>
        <end position="254"/>
    </location>
</feature>
<evidence type="ECO:0000313" key="3">
    <source>
        <dbReference type="Proteomes" id="UP000053477"/>
    </source>
</evidence>
<gene>
    <name evidence="2" type="ORF">SCHPADRAFT_569380</name>
</gene>
<feature type="region of interest" description="Disordered" evidence="1">
    <location>
        <begin position="164"/>
        <end position="191"/>
    </location>
</feature>
<evidence type="ECO:0000313" key="2">
    <source>
        <dbReference type="EMBL" id="KLO09356.1"/>
    </source>
</evidence>
<feature type="compositionally biased region" description="Low complexity" evidence="1">
    <location>
        <begin position="182"/>
        <end position="191"/>
    </location>
</feature>